<organism evidence="1 2">
    <name type="scientific">Oleiphilus messinensis</name>
    <dbReference type="NCBI Taxonomy" id="141451"/>
    <lineage>
        <taxon>Bacteria</taxon>
        <taxon>Pseudomonadati</taxon>
        <taxon>Pseudomonadota</taxon>
        <taxon>Gammaproteobacteria</taxon>
        <taxon>Oceanospirillales</taxon>
        <taxon>Oleiphilaceae</taxon>
        <taxon>Oleiphilus</taxon>
    </lineage>
</organism>
<dbReference type="OrthoDB" id="5526231at2"/>
<dbReference type="KEGG" id="ome:OLMES_5323"/>
<protein>
    <submittedName>
        <fullName evidence="1">Uncharacterized protein</fullName>
    </submittedName>
</protein>
<dbReference type="AlphaFoldDB" id="A0A1Y0IIP3"/>
<proteinExistence type="predicted"/>
<dbReference type="RefSeq" id="WP_087463992.1">
    <property type="nucleotide sequence ID" value="NZ_CP021425.1"/>
</dbReference>
<accession>A0A1Y0IIP3</accession>
<keyword evidence="2" id="KW-1185">Reference proteome</keyword>
<reference evidence="1 2" key="1">
    <citation type="submission" date="2017-05" db="EMBL/GenBank/DDBJ databases">
        <title>Genomic insights into alkan degradation activity of Oleiphilus messinensis.</title>
        <authorList>
            <person name="Kozyavkin S.A."/>
            <person name="Slesarev A.I."/>
            <person name="Golyshin P.N."/>
            <person name="Korzhenkov A."/>
            <person name="Golyshina O.N."/>
            <person name="Toshchakov S.V."/>
        </authorList>
    </citation>
    <scope>NUCLEOTIDE SEQUENCE [LARGE SCALE GENOMIC DNA]</scope>
    <source>
        <strain evidence="1 2">ME102</strain>
    </source>
</reference>
<evidence type="ECO:0000313" key="2">
    <source>
        <dbReference type="Proteomes" id="UP000196027"/>
    </source>
</evidence>
<gene>
    <name evidence="1" type="ORF">OLMES_5323</name>
</gene>
<dbReference type="Proteomes" id="UP000196027">
    <property type="component" value="Chromosome"/>
</dbReference>
<name>A0A1Y0IIP3_9GAMM</name>
<evidence type="ECO:0000313" key="1">
    <source>
        <dbReference type="EMBL" id="ARU59303.1"/>
    </source>
</evidence>
<sequence>MPTEVAKFLLDPVKYATQTCINLQTGSGSGTTLGGFDANKSYSPCYFNLAPWSSSVFSATNQVMLEPTTTPGTGLITGYYVPYLAYGTITSNNASLVVLDNVPKSNPPYKFIFTGGQNGCSLLLLKGTSSSNVCALHYPNSDGKKNGYPLLSRINKSASDIILAIDFDLYGDTNNPNAASFFYYDGSEWIGVTQPQIQGAPDMTHKRNSMSINKAAKVRVVKENSIGTVG</sequence>
<dbReference type="EMBL" id="CP021425">
    <property type="protein sequence ID" value="ARU59303.1"/>
    <property type="molecule type" value="Genomic_DNA"/>
</dbReference>